<dbReference type="RefSeq" id="WP_164994604.1">
    <property type="nucleotide sequence ID" value="NZ_CP049055.1"/>
</dbReference>
<name>A0A6G7GMD3_KUEST</name>
<dbReference type="EMBL" id="CP049055">
    <property type="protein sequence ID" value="QII10591.1"/>
    <property type="molecule type" value="Genomic_DNA"/>
</dbReference>
<feature type="transmembrane region" description="Helical" evidence="1">
    <location>
        <begin position="30"/>
        <end position="49"/>
    </location>
</feature>
<dbReference type="InterPro" id="IPR021738">
    <property type="entry name" value="DUF3309"/>
</dbReference>
<dbReference type="Pfam" id="PF11752">
    <property type="entry name" value="DUF3309"/>
    <property type="match status" value="1"/>
</dbReference>
<evidence type="ECO:0008006" key="4">
    <source>
        <dbReference type="Google" id="ProtNLM"/>
    </source>
</evidence>
<evidence type="ECO:0000313" key="3">
    <source>
        <dbReference type="Proteomes" id="UP000501926"/>
    </source>
</evidence>
<organism evidence="2 3">
    <name type="scientific">Kuenenia stuttgartiensis</name>
    <dbReference type="NCBI Taxonomy" id="174633"/>
    <lineage>
        <taxon>Bacteria</taxon>
        <taxon>Pseudomonadati</taxon>
        <taxon>Planctomycetota</taxon>
        <taxon>Candidatus Brocadiia</taxon>
        <taxon>Candidatus Brocadiales</taxon>
        <taxon>Candidatus Brocadiaceae</taxon>
        <taxon>Candidatus Kuenenia</taxon>
    </lineage>
</organism>
<keyword evidence="1" id="KW-0472">Membrane</keyword>
<dbReference type="Proteomes" id="UP000501926">
    <property type="component" value="Chromosome"/>
</dbReference>
<evidence type="ECO:0000256" key="1">
    <source>
        <dbReference type="SAM" id="Phobius"/>
    </source>
</evidence>
<dbReference type="AlphaFoldDB" id="A0A6G7GMD3"/>
<accession>A0A6G7GMD3</accession>
<protein>
    <recommendedName>
        <fullName evidence="4">DUF3309 domain-containing protein</fullName>
    </recommendedName>
</protein>
<reference evidence="2 3" key="1">
    <citation type="submission" date="2020-02" db="EMBL/GenBank/DDBJ databases">
        <title>Newly sequenced genome of strain CSTR1 showed variability in Candidatus Kuenenia stuttgartiensis genomes.</title>
        <authorList>
            <person name="Ding C."/>
            <person name="Adrian L."/>
        </authorList>
    </citation>
    <scope>NUCLEOTIDE SEQUENCE [LARGE SCALE GENOMIC DNA]</scope>
    <source>
        <strain evidence="2 3">CSTR1</strain>
    </source>
</reference>
<gene>
    <name evidence="2" type="ORF">KsCSTR_12120</name>
</gene>
<evidence type="ECO:0000313" key="2">
    <source>
        <dbReference type="EMBL" id="QII10591.1"/>
    </source>
</evidence>
<keyword evidence="1" id="KW-0812">Transmembrane</keyword>
<keyword evidence="1" id="KW-1133">Transmembrane helix</keyword>
<proteinExistence type="predicted"/>
<sequence length="52" mass="5607">MSLSSILIIVLILIFLGVIPAWPHSRSWGYAPGSVIGVIVIIIVILLLLGRI</sequence>